<proteinExistence type="predicted"/>
<feature type="non-terminal residue" evidence="1">
    <location>
        <position position="1"/>
    </location>
</feature>
<accession>A0A5J9TRY1</accession>
<evidence type="ECO:0000313" key="1">
    <source>
        <dbReference type="EMBL" id="TVU14104.1"/>
    </source>
</evidence>
<dbReference type="Proteomes" id="UP000324897">
    <property type="component" value="Unassembled WGS sequence"/>
</dbReference>
<reference evidence="1 2" key="1">
    <citation type="journal article" date="2019" name="Sci. Rep.">
        <title>A high-quality genome of Eragrostis curvula grass provides insights into Poaceae evolution and supports new strategies to enhance forage quality.</title>
        <authorList>
            <person name="Carballo J."/>
            <person name="Santos B.A.C.M."/>
            <person name="Zappacosta D."/>
            <person name="Garbus I."/>
            <person name="Selva J.P."/>
            <person name="Gallo C.A."/>
            <person name="Diaz A."/>
            <person name="Albertini E."/>
            <person name="Caccamo M."/>
            <person name="Echenique V."/>
        </authorList>
    </citation>
    <scope>NUCLEOTIDE SEQUENCE [LARGE SCALE GENOMIC DNA]</scope>
    <source>
        <strain evidence="2">cv. Victoria</strain>
        <tissue evidence="1">Leaf</tissue>
    </source>
</reference>
<evidence type="ECO:0000313" key="2">
    <source>
        <dbReference type="Proteomes" id="UP000324897"/>
    </source>
</evidence>
<organism evidence="1 2">
    <name type="scientific">Eragrostis curvula</name>
    <name type="common">weeping love grass</name>
    <dbReference type="NCBI Taxonomy" id="38414"/>
    <lineage>
        <taxon>Eukaryota</taxon>
        <taxon>Viridiplantae</taxon>
        <taxon>Streptophyta</taxon>
        <taxon>Embryophyta</taxon>
        <taxon>Tracheophyta</taxon>
        <taxon>Spermatophyta</taxon>
        <taxon>Magnoliopsida</taxon>
        <taxon>Liliopsida</taxon>
        <taxon>Poales</taxon>
        <taxon>Poaceae</taxon>
        <taxon>PACMAD clade</taxon>
        <taxon>Chloridoideae</taxon>
        <taxon>Eragrostideae</taxon>
        <taxon>Eragrostidinae</taxon>
        <taxon>Eragrostis</taxon>
    </lineage>
</organism>
<name>A0A5J9TRY1_9POAL</name>
<keyword evidence="2" id="KW-1185">Reference proteome</keyword>
<dbReference type="Gramene" id="TVU14104">
    <property type="protein sequence ID" value="TVU14104"/>
    <property type="gene ID" value="EJB05_37550"/>
</dbReference>
<comment type="caution">
    <text evidence="1">The sequence shown here is derived from an EMBL/GenBank/DDBJ whole genome shotgun (WGS) entry which is preliminary data.</text>
</comment>
<dbReference type="EMBL" id="RWGY01000031">
    <property type="protein sequence ID" value="TVU14104.1"/>
    <property type="molecule type" value="Genomic_DNA"/>
</dbReference>
<protein>
    <submittedName>
        <fullName evidence="1">Uncharacterized protein</fullName>
    </submittedName>
</protein>
<sequence>MVIVFRVPLSSYRFLTQIQHHIVFQKVYYASPKDSSRSFRNRPGTQCTVNQCPNHHVSNLFHIIAHSTVKTINVRSRNHQEEDQDMKTLSSNTSIERVKMDYFEDDGEG</sequence>
<dbReference type="AlphaFoldDB" id="A0A5J9TRY1"/>
<gene>
    <name evidence="1" type="ORF">EJB05_37550</name>
</gene>